<dbReference type="AlphaFoldDB" id="A0A0B8NQL5"/>
<dbReference type="EMBL" id="BBRZ01000026">
    <property type="protein sequence ID" value="GAM56261.1"/>
    <property type="molecule type" value="Genomic_DNA"/>
</dbReference>
<dbReference type="Proteomes" id="UP000031671">
    <property type="component" value="Unassembled WGS sequence"/>
</dbReference>
<accession>A0A0B8NQL5</accession>
<reference evidence="1 2" key="1">
    <citation type="submission" date="2015-01" db="EMBL/GenBank/DDBJ databases">
        <title>Vibrio sp. C1 JCM 19231 whole genome shotgun sequence.</title>
        <authorList>
            <person name="Sawabe T."/>
            <person name="Meirelles P."/>
            <person name="Feng G."/>
            <person name="Sayaka M."/>
            <person name="Hattori M."/>
            <person name="Ohkuma M."/>
        </authorList>
    </citation>
    <scope>NUCLEOTIDE SEQUENCE [LARGE SCALE GENOMIC DNA]</scope>
    <source>
        <strain evidence="2">JCM 19231</strain>
    </source>
</reference>
<name>A0A0B8NQL5_9VIBR</name>
<evidence type="ECO:0000313" key="1">
    <source>
        <dbReference type="EMBL" id="GAM56261.1"/>
    </source>
</evidence>
<evidence type="ECO:0000313" key="2">
    <source>
        <dbReference type="Proteomes" id="UP000031671"/>
    </source>
</evidence>
<keyword evidence="2" id="KW-1185">Reference proteome</keyword>
<gene>
    <name evidence="1" type="ORF">JCM19231_2515</name>
</gene>
<reference evidence="1 2" key="2">
    <citation type="submission" date="2015-01" db="EMBL/GenBank/DDBJ databases">
        <authorList>
            <consortium name="NBRP consortium"/>
            <person name="Sawabe T."/>
            <person name="Meirelles P."/>
            <person name="Feng G."/>
            <person name="Sayaka M."/>
            <person name="Hattori M."/>
            <person name="Ohkuma M."/>
        </authorList>
    </citation>
    <scope>NUCLEOTIDE SEQUENCE [LARGE SCALE GENOMIC DNA]</scope>
    <source>
        <strain evidence="2">JCM 19231</strain>
    </source>
</reference>
<proteinExistence type="predicted"/>
<organism evidence="1 2">
    <name type="scientific">Vibrio ishigakensis</name>
    <dbReference type="NCBI Taxonomy" id="1481914"/>
    <lineage>
        <taxon>Bacteria</taxon>
        <taxon>Pseudomonadati</taxon>
        <taxon>Pseudomonadota</taxon>
        <taxon>Gammaproteobacteria</taxon>
        <taxon>Vibrionales</taxon>
        <taxon>Vibrionaceae</taxon>
        <taxon>Vibrio</taxon>
    </lineage>
</organism>
<protein>
    <submittedName>
        <fullName evidence="1">Mobile element protein</fullName>
    </submittedName>
</protein>
<sequence>MKHEKSFNKACVALANKLARIVWAVITHNKPYQLKEA</sequence>
<comment type="caution">
    <text evidence="1">The sequence shown here is derived from an EMBL/GenBank/DDBJ whole genome shotgun (WGS) entry which is preliminary data.</text>
</comment>